<dbReference type="Gene3D" id="3.40.50.200">
    <property type="entry name" value="Peptidase S8/S53 domain"/>
    <property type="match status" value="1"/>
</dbReference>
<feature type="domain" description="Fervidolysin-like N-terminal prodomain" evidence="8">
    <location>
        <begin position="31"/>
        <end position="106"/>
    </location>
</feature>
<dbReference type="PANTHER" id="PTHR43806:SF11">
    <property type="entry name" value="CEREVISIN-RELATED"/>
    <property type="match status" value="1"/>
</dbReference>
<sequence>MLLASAILLALSGPALAGGKPDLVLRGLHAGVPHVPGEVLVKFRDGVDAASQEAFYRNYGVQKSATVRTDKGRGELALVRLPAGQGVASAVSALSKIGAIDYVEPNWIYQHTDVSNDTYYADGTLWGMYGDATSPANQFGSQAGEAWNAGHTSCGDVWVGVIDEGYMYSHVDLAANAGTNPGEIPGNGIDDDGNGYIDDVYGWDFDGNDNTVFDGVDDDHGTHVAGTIGAVGGNGTGVAGVCWEVKLINAKFLGKRGGTTANAIKAVDYMTDLKTRHGLNMVATNNSWGGGGFSQGLKDAIGRADTAGILFIAAAGNSGADNDATDSYPSNYTNPNVVAVAALVKDGSMASYSQYGATTVDICAPGSAIVSTVPVRSKGSVVSGYASYSGTSMAAPHVAGAAALYKSSRAGATAADVKAGIMGTAVTTASCEGKVVSNGRLDVSSF</sequence>
<feature type="signal peptide" evidence="6">
    <location>
        <begin position="1"/>
        <end position="17"/>
    </location>
</feature>
<keyword evidence="10" id="KW-1185">Reference proteome</keyword>
<dbReference type="InterPro" id="IPR054399">
    <property type="entry name" value="Fervidolysin-like_N_prodom"/>
</dbReference>
<keyword evidence="6" id="KW-0732">Signal</keyword>
<evidence type="ECO:0000313" key="10">
    <source>
        <dbReference type="Proteomes" id="UP000599009"/>
    </source>
</evidence>
<evidence type="ECO:0000256" key="3">
    <source>
        <dbReference type="ARBA" id="ARBA00022801"/>
    </source>
</evidence>
<dbReference type="InterPro" id="IPR015500">
    <property type="entry name" value="Peptidase_S8_subtilisin-rel"/>
</dbReference>
<dbReference type="InterPro" id="IPR000209">
    <property type="entry name" value="Peptidase_S8/S53_dom"/>
</dbReference>
<evidence type="ECO:0000256" key="5">
    <source>
        <dbReference type="PROSITE-ProRule" id="PRU01240"/>
    </source>
</evidence>
<name>A0ABQ2EEI4_9GAMM</name>
<organism evidence="9 10">
    <name type="scientific">Luteimonas terricola</name>
    <dbReference type="NCBI Taxonomy" id="645597"/>
    <lineage>
        <taxon>Bacteria</taxon>
        <taxon>Pseudomonadati</taxon>
        <taxon>Pseudomonadota</taxon>
        <taxon>Gammaproteobacteria</taxon>
        <taxon>Lysobacterales</taxon>
        <taxon>Lysobacteraceae</taxon>
        <taxon>Luteimonas</taxon>
    </lineage>
</organism>
<proteinExistence type="inferred from homology"/>
<evidence type="ECO:0000256" key="2">
    <source>
        <dbReference type="ARBA" id="ARBA00022670"/>
    </source>
</evidence>
<gene>
    <name evidence="9" type="ORF">GCM10011394_17060</name>
</gene>
<feature type="chain" id="PRO_5047086624" description="Peptidase S8" evidence="6">
    <location>
        <begin position="18"/>
        <end position="446"/>
    </location>
</feature>
<dbReference type="PROSITE" id="PS00138">
    <property type="entry name" value="SUBTILASE_SER"/>
    <property type="match status" value="1"/>
</dbReference>
<dbReference type="InterPro" id="IPR036852">
    <property type="entry name" value="Peptidase_S8/S53_dom_sf"/>
</dbReference>
<comment type="similarity">
    <text evidence="1 5">Belongs to the peptidase S8 family.</text>
</comment>
<keyword evidence="4 5" id="KW-0720">Serine protease</keyword>
<evidence type="ECO:0000256" key="1">
    <source>
        <dbReference type="ARBA" id="ARBA00011073"/>
    </source>
</evidence>
<evidence type="ECO:0000259" key="7">
    <source>
        <dbReference type="Pfam" id="PF00082"/>
    </source>
</evidence>
<protein>
    <recommendedName>
        <fullName evidence="11">Peptidase S8</fullName>
    </recommendedName>
</protein>
<dbReference type="PROSITE" id="PS00137">
    <property type="entry name" value="SUBTILASE_HIS"/>
    <property type="match status" value="1"/>
</dbReference>
<dbReference type="InterPro" id="IPR034204">
    <property type="entry name" value="PfSUB1-like_cat_dom"/>
</dbReference>
<keyword evidence="2 5" id="KW-0645">Protease</keyword>
<keyword evidence="3 5" id="KW-0378">Hydrolase</keyword>
<dbReference type="InterPro" id="IPR023828">
    <property type="entry name" value="Peptidase_S8_Ser-AS"/>
</dbReference>
<dbReference type="CDD" id="cd07473">
    <property type="entry name" value="Peptidases_S8_Subtilisin_like"/>
    <property type="match status" value="1"/>
</dbReference>
<dbReference type="SUPFAM" id="SSF52743">
    <property type="entry name" value="Subtilisin-like"/>
    <property type="match status" value="1"/>
</dbReference>
<reference evidence="10" key="1">
    <citation type="journal article" date="2019" name="Int. J. Syst. Evol. Microbiol.">
        <title>The Global Catalogue of Microorganisms (GCM) 10K type strain sequencing project: providing services to taxonomists for standard genome sequencing and annotation.</title>
        <authorList>
            <consortium name="The Broad Institute Genomics Platform"/>
            <consortium name="The Broad Institute Genome Sequencing Center for Infectious Disease"/>
            <person name="Wu L."/>
            <person name="Ma J."/>
        </authorList>
    </citation>
    <scope>NUCLEOTIDE SEQUENCE [LARGE SCALE GENOMIC DNA]</scope>
    <source>
        <strain evidence="10">CGMCC 1.8985</strain>
    </source>
</reference>
<dbReference type="PRINTS" id="PR00723">
    <property type="entry name" value="SUBTILISIN"/>
</dbReference>
<dbReference type="Pfam" id="PF22148">
    <property type="entry name" value="Fervidolysin_NPro-like"/>
    <property type="match status" value="1"/>
</dbReference>
<feature type="domain" description="Peptidase S8/S53" evidence="7">
    <location>
        <begin position="157"/>
        <end position="426"/>
    </location>
</feature>
<evidence type="ECO:0000256" key="6">
    <source>
        <dbReference type="SAM" id="SignalP"/>
    </source>
</evidence>
<dbReference type="InterPro" id="IPR050131">
    <property type="entry name" value="Peptidase_S8_subtilisin-like"/>
</dbReference>
<evidence type="ECO:0000259" key="8">
    <source>
        <dbReference type="Pfam" id="PF22148"/>
    </source>
</evidence>
<dbReference type="PANTHER" id="PTHR43806">
    <property type="entry name" value="PEPTIDASE S8"/>
    <property type="match status" value="1"/>
</dbReference>
<evidence type="ECO:0000313" key="9">
    <source>
        <dbReference type="EMBL" id="GGK08316.1"/>
    </source>
</evidence>
<evidence type="ECO:0000256" key="4">
    <source>
        <dbReference type="ARBA" id="ARBA00022825"/>
    </source>
</evidence>
<feature type="active site" description="Charge relay system" evidence="5">
    <location>
        <position position="163"/>
    </location>
</feature>
<dbReference type="Proteomes" id="UP000599009">
    <property type="component" value="Unassembled WGS sequence"/>
</dbReference>
<accession>A0ABQ2EEI4</accession>
<dbReference type="EMBL" id="BMME01000001">
    <property type="protein sequence ID" value="GGK08316.1"/>
    <property type="molecule type" value="Genomic_DNA"/>
</dbReference>
<evidence type="ECO:0008006" key="11">
    <source>
        <dbReference type="Google" id="ProtNLM"/>
    </source>
</evidence>
<feature type="active site" description="Charge relay system" evidence="5">
    <location>
        <position position="392"/>
    </location>
</feature>
<dbReference type="InterPro" id="IPR022398">
    <property type="entry name" value="Peptidase_S8_His-AS"/>
</dbReference>
<dbReference type="Pfam" id="PF00082">
    <property type="entry name" value="Peptidase_S8"/>
    <property type="match status" value="1"/>
</dbReference>
<comment type="caution">
    <text evidence="9">The sequence shown here is derived from an EMBL/GenBank/DDBJ whole genome shotgun (WGS) entry which is preliminary data.</text>
</comment>
<dbReference type="RefSeq" id="WP_132986361.1">
    <property type="nucleotide sequence ID" value="NZ_BMME01000001.1"/>
</dbReference>
<feature type="active site" description="Charge relay system" evidence="5">
    <location>
        <position position="220"/>
    </location>
</feature>
<dbReference type="PROSITE" id="PS51892">
    <property type="entry name" value="SUBTILASE"/>
    <property type="match status" value="1"/>
</dbReference>